<feature type="signal peptide" evidence="1">
    <location>
        <begin position="1"/>
        <end position="22"/>
    </location>
</feature>
<name>A0AAD7UK11_9STRA</name>
<dbReference type="PROSITE" id="PS50076">
    <property type="entry name" value="DNAJ_2"/>
    <property type="match status" value="1"/>
</dbReference>
<dbReference type="AlphaFoldDB" id="A0AAD7UK11"/>
<gene>
    <name evidence="3" type="ORF">CTAYLR_007497</name>
</gene>
<dbReference type="InterPro" id="IPR001623">
    <property type="entry name" value="DnaJ_domain"/>
</dbReference>
<sequence>MRLALLFLLLRALVSVVVVVVAKKDVHTKVRAEEDAVISDILKAHAEDDLYAVLRVRPTCSPKQLKKAYLNRARRVHPDVNSDMVHDAYEELASPEKRTNYDRERAERAAQKREMARKRRTRMWTRVSNLARGLWRYKLVVGLVYVVISTLLA</sequence>
<feature type="chain" id="PRO_5042143283" description="J domain-containing protein" evidence="1">
    <location>
        <begin position="23"/>
        <end position="153"/>
    </location>
</feature>
<keyword evidence="4" id="KW-1185">Reference proteome</keyword>
<proteinExistence type="predicted"/>
<evidence type="ECO:0000313" key="4">
    <source>
        <dbReference type="Proteomes" id="UP001230188"/>
    </source>
</evidence>
<dbReference type="Proteomes" id="UP001230188">
    <property type="component" value="Unassembled WGS sequence"/>
</dbReference>
<protein>
    <recommendedName>
        <fullName evidence="2">J domain-containing protein</fullName>
    </recommendedName>
</protein>
<feature type="domain" description="J" evidence="2">
    <location>
        <begin position="49"/>
        <end position="105"/>
    </location>
</feature>
<evidence type="ECO:0000313" key="3">
    <source>
        <dbReference type="EMBL" id="KAJ8609874.1"/>
    </source>
</evidence>
<dbReference type="InterPro" id="IPR036869">
    <property type="entry name" value="J_dom_sf"/>
</dbReference>
<reference evidence="3" key="1">
    <citation type="submission" date="2023-01" db="EMBL/GenBank/DDBJ databases">
        <title>Metagenome sequencing of chrysophaentin producing Chrysophaeum taylorii.</title>
        <authorList>
            <person name="Davison J."/>
            <person name="Bewley C."/>
        </authorList>
    </citation>
    <scope>NUCLEOTIDE SEQUENCE</scope>
    <source>
        <strain evidence="3">NIES-1699</strain>
    </source>
</reference>
<dbReference type="SMART" id="SM00271">
    <property type="entry name" value="DnaJ"/>
    <property type="match status" value="1"/>
</dbReference>
<dbReference type="InterPro" id="IPR052276">
    <property type="entry name" value="Diphthamide-biosynth_chaperone"/>
</dbReference>
<dbReference type="EMBL" id="JAQMWT010000127">
    <property type="protein sequence ID" value="KAJ8609874.1"/>
    <property type="molecule type" value="Genomic_DNA"/>
</dbReference>
<keyword evidence="1" id="KW-0732">Signal</keyword>
<dbReference type="CDD" id="cd06257">
    <property type="entry name" value="DnaJ"/>
    <property type="match status" value="1"/>
</dbReference>
<dbReference type="Pfam" id="PF00226">
    <property type="entry name" value="DnaJ"/>
    <property type="match status" value="1"/>
</dbReference>
<accession>A0AAD7UK11</accession>
<comment type="caution">
    <text evidence="3">The sequence shown here is derived from an EMBL/GenBank/DDBJ whole genome shotgun (WGS) entry which is preliminary data.</text>
</comment>
<evidence type="ECO:0000256" key="1">
    <source>
        <dbReference type="SAM" id="SignalP"/>
    </source>
</evidence>
<dbReference type="PANTHER" id="PTHR44240">
    <property type="entry name" value="DNAJ DOMAIN (PROKARYOTIC HEAT SHOCK PROTEIN)-RELATED"/>
    <property type="match status" value="1"/>
</dbReference>
<evidence type="ECO:0000259" key="2">
    <source>
        <dbReference type="PROSITE" id="PS50076"/>
    </source>
</evidence>
<dbReference type="Gene3D" id="1.10.287.110">
    <property type="entry name" value="DnaJ domain"/>
    <property type="match status" value="1"/>
</dbReference>
<organism evidence="3 4">
    <name type="scientific">Chrysophaeum taylorii</name>
    <dbReference type="NCBI Taxonomy" id="2483200"/>
    <lineage>
        <taxon>Eukaryota</taxon>
        <taxon>Sar</taxon>
        <taxon>Stramenopiles</taxon>
        <taxon>Ochrophyta</taxon>
        <taxon>Pelagophyceae</taxon>
        <taxon>Pelagomonadales</taxon>
        <taxon>Pelagomonadaceae</taxon>
        <taxon>Chrysophaeum</taxon>
    </lineage>
</organism>
<dbReference type="SUPFAM" id="SSF46565">
    <property type="entry name" value="Chaperone J-domain"/>
    <property type="match status" value="1"/>
</dbReference>
<dbReference type="PANTHER" id="PTHR44240:SF10">
    <property type="entry name" value="J DOMAIN-CONTAINING PROTEIN"/>
    <property type="match status" value="1"/>
</dbReference>